<evidence type="ECO:0000256" key="3">
    <source>
        <dbReference type="ARBA" id="ARBA00022833"/>
    </source>
</evidence>
<feature type="compositionally biased region" description="Basic and acidic residues" evidence="5">
    <location>
        <begin position="284"/>
        <end position="294"/>
    </location>
</feature>
<evidence type="ECO:0000256" key="1">
    <source>
        <dbReference type="ARBA" id="ARBA00022723"/>
    </source>
</evidence>
<evidence type="ECO:0000259" key="6">
    <source>
        <dbReference type="PROSITE" id="PS50076"/>
    </source>
</evidence>
<dbReference type="PROSITE" id="PS00636">
    <property type="entry name" value="DNAJ_1"/>
    <property type="match status" value="1"/>
</dbReference>
<dbReference type="InterPro" id="IPR036236">
    <property type="entry name" value="Znf_C2H2_sf"/>
</dbReference>
<dbReference type="Pfam" id="PF12171">
    <property type="entry name" value="zf-C2H2_jaz"/>
    <property type="match status" value="1"/>
</dbReference>
<feature type="domain" description="C2H2-type" evidence="7">
    <location>
        <begin position="311"/>
        <end position="335"/>
    </location>
</feature>
<keyword evidence="9" id="KW-1185">Reference proteome</keyword>
<dbReference type="OrthoDB" id="5894at2759"/>
<keyword evidence="1" id="KW-0479">Metal-binding</keyword>
<feature type="region of interest" description="Disordered" evidence="5">
    <location>
        <begin position="284"/>
        <end position="308"/>
    </location>
</feature>
<sequence length="542" mass="61040">MGASQSSADGAPQQKRSGGETKTCYYELLAVDRHATDDEIKKAYRKKALELHPDRNYGNVENTTRLFAEVQSAYEVLSDPQERAWYDSHRDAILRDDDEASPNHYENNVRVTTAEDIMRMFTKFNTRMDYSDSPTGFFSVLRDTFDTLMREEEAAGWEGLDPVGYPSFGSAGDSYEDVVRPFYAAWSGFATRKTFSWKDVYRYSEAPDRRVRRMMEKENKRLRDEGIRGFNDAVRSLVAFVRKRDPRYIPTTQTDAERQRILRDAAAAQAVRSRAANLAKLEDHVEAEWSKSREPDEEEDGSDEEVEEEQFECVACGKIFKSEKQFETHEKSKKHLKTLQHLRRQMQKENRELGLDDITGSGLDTPDMAKDEGEEEGQDLAGRIGREDGKIDAHNGTNDTRTPQESDLDDRGANEAARPSIRSESPPSVSPVEKYSGDEYAPRGEVESRFADHIDQLTDAVAAASIASDSSTPRKAGKAKEKRAKKAAQQTAAAAAGNTEFTCATCNERFPSRTKLFTHIKDEGHAQYISKAAKGSGKGKKR</sequence>
<dbReference type="PROSITE" id="PS50076">
    <property type="entry name" value="DNAJ_2"/>
    <property type="match status" value="1"/>
</dbReference>
<dbReference type="InterPro" id="IPR022755">
    <property type="entry name" value="Znf_C2H2_jaz"/>
</dbReference>
<organism evidence="8 9">
    <name type="scientific">Glutinoglossum americanum</name>
    <dbReference type="NCBI Taxonomy" id="1670608"/>
    <lineage>
        <taxon>Eukaryota</taxon>
        <taxon>Fungi</taxon>
        <taxon>Dikarya</taxon>
        <taxon>Ascomycota</taxon>
        <taxon>Pezizomycotina</taxon>
        <taxon>Geoglossomycetes</taxon>
        <taxon>Geoglossales</taxon>
        <taxon>Geoglossaceae</taxon>
        <taxon>Glutinoglossum</taxon>
    </lineage>
</organism>
<evidence type="ECO:0000313" key="9">
    <source>
        <dbReference type="Proteomes" id="UP000698800"/>
    </source>
</evidence>
<dbReference type="GO" id="GO:0008270">
    <property type="term" value="F:zinc ion binding"/>
    <property type="evidence" value="ECO:0007669"/>
    <property type="project" value="UniProtKB-KW"/>
</dbReference>
<dbReference type="InterPro" id="IPR003604">
    <property type="entry name" value="Matrin/U1-like-C_Znf_C2H2"/>
</dbReference>
<dbReference type="SUPFAM" id="SSF57667">
    <property type="entry name" value="beta-beta-alpha zinc fingers"/>
    <property type="match status" value="1"/>
</dbReference>
<dbReference type="InterPro" id="IPR018253">
    <property type="entry name" value="DnaJ_domain_CS"/>
</dbReference>
<feature type="compositionally biased region" description="Polar residues" evidence="5">
    <location>
        <begin position="395"/>
        <end position="405"/>
    </location>
</feature>
<dbReference type="GO" id="GO:0005737">
    <property type="term" value="C:cytoplasm"/>
    <property type="evidence" value="ECO:0007669"/>
    <property type="project" value="TreeGrafter"/>
</dbReference>
<feature type="compositionally biased region" description="Acidic residues" evidence="5">
    <location>
        <begin position="295"/>
        <end position="308"/>
    </location>
</feature>
<keyword evidence="2 4" id="KW-0863">Zinc-finger</keyword>
<dbReference type="Gene3D" id="3.30.160.60">
    <property type="entry name" value="Classic Zinc Finger"/>
    <property type="match status" value="1"/>
</dbReference>
<dbReference type="PRINTS" id="PR00625">
    <property type="entry name" value="JDOMAIN"/>
</dbReference>
<dbReference type="FunFam" id="1.10.287.110:FF:000046">
    <property type="entry name" value="dnaJ homolog subfamily C member 21"/>
    <property type="match status" value="1"/>
</dbReference>
<dbReference type="GO" id="GO:0003676">
    <property type="term" value="F:nucleic acid binding"/>
    <property type="evidence" value="ECO:0007669"/>
    <property type="project" value="InterPro"/>
</dbReference>
<reference evidence="8" key="1">
    <citation type="submission" date="2021-03" db="EMBL/GenBank/DDBJ databases">
        <title>Comparative genomics and phylogenomic investigation of the class Geoglossomycetes provide insights into ecological specialization and systematics.</title>
        <authorList>
            <person name="Melie T."/>
            <person name="Pirro S."/>
            <person name="Miller A.N."/>
            <person name="Quandt A."/>
        </authorList>
    </citation>
    <scope>NUCLEOTIDE SEQUENCE</scope>
    <source>
        <strain evidence="8">GBOQ0MN5Z8</strain>
    </source>
</reference>
<feature type="domain" description="C2H2-type" evidence="7">
    <location>
        <begin position="501"/>
        <end position="526"/>
    </location>
</feature>
<feature type="compositionally biased region" description="Low complexity" evidence="5">
    <location>
        <begin position="418"/>
        <end position="433"/>
    </location>
</feature>
<feature type="compositionally biased region" description="Basic residues" evidence="5">
    <location>
        <begin position="475"/>
        <end position="486"/>
    </location>
</feature>
<name>A0A9P8IAP0_9PEZI</name>
<dbReference type="AlphaFoldDB" id="A0A9P8IAP0"/>
<dbReference type="InterPro" id="IPR051964">
    <property type="entry name" value="Chaperone_stress_response"/>
</dbReference>
<evidence type="ECO:0000256" key="5">
    <source>
        <dbReference type="SAM" id="MobiDB-lite"/>
    </source>
</evidence>
<dbReference type="InterPro" id="IPR001623">
    <property type="entry name" value="DnaJ_domain"/>
</dbReference>
<dbReference type="Pfam" id="PF00226">
    <property type="entry name" value="DnaJ"/>
    <property type="match status" value="1"/>
</dbReference>
<dbReference type="InterPro" id="IPR036869">
    <property type="entry name" value="J_dom_sf"/>
</dbReference>
<keyword evidence="3" id="KW-0862">Zinc</keyword>
<feature type="region of interest" description="Disordered" evidence="5">
    <location>
        <begin position="464"/>
        <end position="496"/>
    </location>
</feature>
<dbReference type="EMBL" id="JAGHQL010000024">
    <property type="protein sequence ID" value="KAH0543986.1"/>
    <property type="molecule type" value="Genomic_DNA"/>
</dbReference>
<feature type="compositionally biased region" description="Low complexity" evidence="5">
    <location>
        <begin position="487"/>
        <end position="496"/>
    </location>
</feature>
<dbReference type="SUPFAM" id="SSF46565">
    <property type="entry name" value="Chaperone J-domain"/>
    <property type="match status" value="1"/>
</dbReference>
<gene>
    <name evidence="8" type="ORF">FGG08_001753</name>
</gene>
<dbReference type="InterPro" id="IPR013087">
    <property type="entry name" value="Znf_C2H2_type"/>
</dbReference>
<dbReference type="SMART" id="SM00355">
    <property type="entry name" value="ZnF_C2H2"/>
    <property type="match status" value="2"/>
</dbReference>
<dbReference type="SMART" id="SM00271">
    <property type="entry name" value="DnaJ"/>
    <property type="match status" value="1"/>
</dbReference>
<dbReference type="Pfam" id="PF21884">
    <property type="entry name" value="ZUO1-like_ZHD"/>
    <property type="match status" value="1"/>
</dbReference>
<evidence type="ECO:0000256" key="4">
    <source>
        <dbReference type="PROSITE-ProRule" id="PRU00042"/>
    </source>
</evidence>
<feature type="domain" description="J" evidence="6">
    <location>
        <begin position="24"/>
        <end position="90"/>
    </location>
</feature>
<dbReference type="PANTHER" id="PTHR44029:SF1">
    <property type="entry name" value="DNAJ HOMOLOG SUBFAMILY C MEMBER 21"/>
    <property type="match status" value="1"/>
</dbReference>
<dbReference type="Gene3D" id="1.10.287.110">
    <property type="entry name" value="DnaJ domain"/>
    <property type="match status" value="1"/>
</dbReference>
<dbReference type="PROSITE" id="PS00028">
    <property type="entry name" value="ZINC_FINGER_C2H2_1"/>
    <property type="match status" value="2"/>
</dbReference>
<dbReference type="PANTHER" id="PTHR44029">
    <property type="entry name" value="DNAJ HOMOLOG SUBFAMILY C MEMBER 21"/>
    <property type="match status" value="1"/>
</dbReference>
<feature type="region of interest" description="Disordered" evidence="5">
    <location>
        <begin position="350"/>
        <end position="446"/>
    </location>
</feature>
<dbReference type="SMART" id="SM00451">
    <property type="entry name" value="ZnF_U1"/>
    <property type="match status" value="2"/>
</dbReference>
<protein>
    <submittedName>
        <fullName evidence="8">Uncharacterized protein</fullName>
    </submittedName>
</protein>
<evidence type="ECO:0000256" key="2">
    <source>
        <dbReference type="ARBA" id="ARBA00022771"/>
    </source>
</evidence>
<dbReference type="Proteomes" id="UP000698800">
    <property type="component" value="Unassembled WGS sequence"/>
</dbReference>
<feature type="compositionally biased region" description="Basic and acidic residues" evidence="5">
    <location>
        <begin position="435"/>
        <end position="446"/>
    </location>
</feature>
<dbReference type="InterPro" id="IPR054076">
    <property type="entry name" value="ZUO1-like_ZHD"/>
</dbReference>
<comment type="caution">
    <text evidence="8">The sequence shown here is derived from an EMBL/GenBank/DDBJ whole genome shotgun (WGS) entry which is preliminary data.</text>
</comment>
<feature type="compositionally biased region" description="Basic and acidic residues" evidence="5">
    <location>
        <begin position="384"/>
        <end position="393"/>
    </location>
</feature>
<proteinExistence type="predicted"/>
<accession>A0A9P8IAP0</accession>
<evidence type="ECO:0000313" key="8">
    <source>
        <dbReference type="EMBL" id="KAH0543986.1"/>
    </source>
</evidence>
<dbReference type="PROSITE" id="PS50157">
    <property type="entry name" value="ZINC_FINGER_C2H2_2"/>
    <property type="match status" value="2"/>
</dbReference>
<dbReference type="CDD" id="cd06257">
    <property type="entry name" value="DnaJ"/>
    <property type="match status" value="1"/>
</dbReference>
<evidence type="ECO:0000259" key="7">
    <source>
        <dbReference type="PROSITE" id="PS50157"/>
    </source>
</evidence>